<organism evidence="1 2">
    <name type="scientific">Pseudomonas fluorescens</name>
    <dbReference type="NCBI Taxonomy" id="294"/>
    <lineage>
        <taxon>Bacteria</taxon>
        <taxon>Pseudomonadati</taxon>
        <taxon>Pseudomonadota</taxon>
        <taxon>Gammaproteobacteria</taxon>
        <taxon>Pseudomonadales</taxon>
        <taxon>Pseudomonadaceae</taxon>
        <taxon>Pseudomonas</taxon>
    </lineage>
</organism>
<evidence type="ECO:0008006" key="3">
    <source>
        <dbReference type="Google" id="ProtNLM"/>
    </source>
</evidence>
<dbReference type="AlphaFoldDB" id="A0A5E7VUP1"/>
<gene>
    <name evidence="1" type="ORF">PS928_06480</name>
</gene>
<proteinExistence type="predicted"/>
<name>A0A5E7VUP1_PSEFL</name>
<reference evidence="1 2" key="1">
    <citation type="submission" date="2019-09" db="EMBL/GenBank/DDBJ databases">
        <authorList>
            <person name="Chandra G."/>
            <person name="Truman W A."/>
        </authorList>
    </citation>
    <scope>NUCLEOTIDE SEQUENCE [LARGE SCALE GENOMIC DNA]</scope>
    <source>
        <strain evidence="1">PS928</strain>
    </source>
</reference>
<sequence>MPDDTLQTHEPFAVHSTSPYVSGDSKKFHQAADRALDHYLKPTVPAEVCNRRKPAMIFIVAPEVDNETLLAQVCELLASANAMVSDLAGLVDGTQRNTMLAVQQVIMLGELAVNRVLDNVAPPQKTQPLLSN</sequence>
<dbReference type="RefSeq" id="WP_150788278.1">
    <property type="nucleotide sequence ID" value="NZ_CABVJF010000043.1"/>
</dbReference>
<dbReference type="EMBL" id="CABVJF010000043">
    <property type="protein sequence ID" value="VVQ26310.1"/>
    <property type="molecule type" value="Genomic_DNA"/>
</dbReference>
<dbReference type="Proteomes" id="UP000381378">
    <property type="component" value="Unassembled WGS sequence"/>
</dbReference>
<evidence type="ECO:0000313" key="2">
    <source>
        <dbReference type="Proteomes" id="UP000381378"/>
    </source>
</evidence>
<evidence type="ECO:0000313" key="1">
    <source>
        <dbReference type="EMBL" id="VVQ26310.1"/>
    </source>
</evidence>
<dbReference type="Pfam" id="PF19619">
    <property type="entry name" value="DUF6124"/>
    <property type="match status" value="1"/>
</dbReference>
<dbReference type="OrthoDB" id="7009380at2"/>
<protein>
    <recommendedName>
        <fullName evidence="3">DUF3077 domain-containing protein</fullName>
    </recommendedName>
</protein>
<accession>A0A5E7VUP1</accession>